<proteinExistence type="predicted"/>
<reference evidence="2" key="2">
    <citation type="submission" date="2020-09" db="EMBL/GenBank/DDBJ databases">
        <authorList>
            <person name="Sun Q."/>
            <person name="Kim S."/>
        </authorList>
    </citation>
    <scope>NUCLEOTIDE SEQUENCE</scope>
    <source>
        <strain evidence="2">KCTC 12719</strain>
    </source>
</reference>
<protein>
    <recommendedName>
        <fullName evidence="1">Glycosyltransferase 2-like domain-containing protein</fullName>
    </recommendedName>
</protein>
<dbReference type="SUPFAM" id="SSF53448">
    <property type="entry name" value="Nucleotide-diphospho-sugar transferases"/>
    <property type="match status" value="1"/>
</dbReference>
<evidence type="ECO:0000313" key="3">
    <source>
        <dbReference type="Proteomes" id="UP000610456"/>
    </source>
</evidence>
<dbReference type="Pfam" id="PF00535">
    <property type="entry name" value="Glycos_transf_2"/>
    <property type="match status" value="1"/>
</dbReference>
<dbReference type="AlphaFoldDB" id="A0A918W1P2"/>
<evidence type="ECO:0000259" key="1">
    <source>
        <dbReference type="Pfam" id="PF00535"/>
    </source>
</evidence>
<reference evidence="2" key="1">
    <citation type="journal article" date="2014" name="Int. J. Syst. Evol. Microbiol.">
        <title>Complete genome sequence of Corynebacterium casei LMG S-19264T (=DSM 44701T), isolated from a smear-ripened cheese.</title>
        <authorList>
            <consortium name="US DOE Joint Genome Institute (JGI-PGF)"/>
            <person name="Walter F."/>
            <person name="Albersmeier A."/>
            <person name="Kalinowski J."/>
            <person name="Ruckert C."/>
        </authorList>
    </citation>
    <scope>NUCLEOTIDE SEQUENCE</scope>
    <source>
        <strain evidence="2">KCTC 12719</strain>
    </source>
</reference>
<evidence type="ECO:0000313" key="2">
    <source>
        <dbReference type="EMBL" id="GHA50401.1"/>
    </source>
</evidence>
<feature type="domain" description="Glycosyltransferase 2-like" evidence="1">
    <location>
        <begin position="42"/>
        <end position="156"/>
    </location>
</feature>
<dbReference type="Proteomes" id="UP000610456">
    <property type="component" value="Unassembled WGS sequence"/>
</dbReference>
<dbReference type="EMBL" id="BMXB01000023">
    <property type="protein sequence ID" value="GHA50401.1"/>
    <property type="molecule type" value="Genomic_DNA"/>
</dbReference>
<dbReference type="InterPro" id="IPR001173">
    <property type="entry name" value="Glyco_trans_2-like"/>
</dbReference>
<comment type="caution">
    <text evidence="2">The sequence shown here is derived from an EMBL/GenBank/DDBJ whole genome shotgun (WGS) entry which is preliminary data.</text>
</comment>
<accession>A0A918W1P2</accession>
<sequence>MRKGLNPNKNRKSTKSQYLHQVVIPVYIPHLEGYFSGSFEIFKFCIESILKTSYNSTFISIINNGSCAEVRAYLNDLLFEKKIQELVHSENIGKINAVLKGLVGHNIPLVTIADADVLFLSGWQEATYDIFATFERAGVVGLTPQFKSYENQSGNVIYSNLFSGKMKFTEVKDPDALKMYYKSLGWDESYNRDYLKKTLTISKDGIKAVVGSGHYVATYRRCVFSEMFTYDPAKLGLDSEKKLDEMPLRKNLWRLTTSDNYAYHMGNVLENWMEEEVKELAPAKDSVRYSPNFQNIRNENPLFYFVKNRFFVKLFSLIWIKHIFYKFKGLPKEMRRNY</sequence>
<keyword evidence="3" id="KW-1185">Reference proteome</keyword>
<dbReference type="InterPro" id="IPR029044">
    <property type="entry name" value="Nucleotide-diphossugar_trans"/>
</dbReference>
<organism evidence="2 3">
    <name type="scientific">Salinimicrobium marinum</name>
    <dbReference type="NCBI Taxonomy" id="680283"/>
    <lineage>
        <taxon>Bacteria</taxon>
        <taxon>Pseudomonadati</taxon>
        <taxon>Bacteroidota</taxon>
        <taxon>Flavobacteriia</taxon>
        <taxon>Flavobacteriales</taxon>
        <taxon>Flavobacteriaceae</taxon>
        <taxon>Salinimicrobium</taxon>
    </lineage>
</organism>
<gene>
    <name evidence="2" type="ORF">GCM10007103_33960</name>
</gene>
<dbReference type="Gene3D" id="3.90.550.10">
    <property type="entry name" value="Spore Coat Polysaccharide Biosynthesis Protein SpsA, Chain A"/>
    <property type="match status" value="1"/>
</dbReference>
<name>A0A918W1P2_9FLAO</name>